<dbReference type="AlphaFoldDB" id="A0A0H4X2M7"/>
<evidence type="ECO:0000313" key="5">
    <source>
        <dbReference type="EMBL" id="AKQ68103.1"/>
    </source>
</evidence>
<feature type="domain" description="Ketoreductase" evidence="4">
    <location>
        <begin position="14"/>
        <end position="212"/>
    </location>
</feature>
<protein>
    <submittedName>
        <fullName evidence="5">Short-chain dehydrogenase/reductase SDR</fullName>
    </submittedName>
</protein>
<dbReference type="Gene3D" id="3.40.50.720">
    <property type="entry name" value="NAD(P)-binding Rossmann-like Domain"/>
    <property type="match status" value="1"/>
</dbReference>
<dbReference type="OrthoDB" id="9790266at2"/>
<organism evidence="5 6">
    <name type="scientific">Pseudomyxococcus hansupus</name>
    <dbReference type="NCBI Taxonomy" id="1297742"/>
    <lineage>
        <taxon>Bacteria</taxon>
        <taxon>Pseudomonadati</taxon>
        <taxon>Myxococcota</taxon>
        <taxon>Myxococcia</taxon>
        <taxon>Myxococcales</taxon>
        <taxon>Cystobacterineae</taxon>
        <taxon>Myxococcaceae</taxon>
        <taxon>Pseudomyxococcus</taxon>
    </lineage>
</organism>
<dbReference type="Proteomes" id="UP000009026">
    <property type="component" value="Chromosome"/>
</dbReference>
<dbReference type="FunFam" id="3.40.50.720:FF:000084">
    <property type="entry name" value="Short-chain dehydrogenase reductase"/>
    <property type="match status" value="1"/>
</dbReference>
<reference evidence="5 6" key="1">
    <citation type="journal article" date="2016" name="PLoS ONE">
        <title>Complete Genome Sequence and Comparative Genomics of a Novel Myxobacterium Myxococcus hansupus.</title>
        <authorList>
            <person name="Sharma G."/>
            <person name="Narwani T."/>
            <person name="Subramanian S."/>
        </authorList>
    </citation>
    <scope>NUCLEOTIDE SEQUENCE [LARGE SCALE GENOMIC DNA]</scope>
    <source>
        <strain evidence="6">mixupus</strain>
    </source>
</reference>
<dbReference type="PANTHER" id="PTHR44196">
    <property type="entry name" value="DEHYDROGENASE/REDUCTASE SDR FAMILY MEMBER 7B"/>
    <property type="match status" value="1"/>
</dbReference>
<dbReference type="InterPro" id="IPR020904">
    <property type="entry name" value="Sc_DH/Rdtase_CS"/>
</dbReference>
<dbReference type="InterPro" id="IPR057326">
    <property type="entry name" value="KR_dom"/>
</dbReference>
<dbReference type="KEGG" id="mym:A176_005015"/>
<evidence type="ECO:0000256" key="1">
    <source>
        <dbReference type="ARBA" id="ARBA00006484"/>
    </source>
</evidence>
<dbReference type="GO" id="GO:0016020">
    <property type="term" value="C:membrane"/>
    <property type="evidence" value="ECO:0007669"/>
    <property type="project" value="TreeGrafter"/>
</dbReference>
<dbReference type="STRING" id="1297742.A176_005015"/>
<dbReference type="NCBIfam" id="NF004825">
    <property type="entry name" value="PRK06181.1"/>
    <property type="match status" value="1"/>
</dbReference>
<keyword evidence="6" id="KW-1185">Reference proteome</keyword>
<dbReference type="Pfam" id="PF00106">
    <property type="entry name" value="adh_short"/>
    <property type="match status" value="1"/>
</dbReference>
<dbReference type="PROSITE" id="PS00061">
    <property type="entry name" value="ADH_SHORT"/>
    <property type="match status" value="1"/>
</dbReference>
<dbReference type="RefSeq" id="WP_002637317.1">
    <property type="nucleotide sequence ID" value="NZ_CP012109.1"/>
</dbReference>
<dbReference type="SUPFAM" id="SSF51735">
    <property type="entry name" value="NAD(P)-binding Rossmann-fold domains"/>
    <property type="match status" value="1"/>
</dbReference>
<dbReference type="EMBL" id="CP012109">
    <property type="protein sequence ID" value="AKQ68103.1"/>
    <property type="molecule type" value="Genomic_DNA"/>
</dbReference>
<comment type="similarity">
    <text evidence="1 3">Belongs to the short-chain dehydrogenases/reductases (SDR) family.</text>
</comment>
<dbReference type="PRINTS" id="PR00080">
    <property type="entry name" value="SDRFAMILY"/>
</dbReference>
<dbReference type="eggNOG" id="COG0300">
    <property type="taxonomic scope" value="Bacteria"/>
</dbReference>
<dbReference type="SMART" id="SM00822">
    <property type="entry name" value="PKS_KR"/>
    <property type="match status" value="1"/>
</dbReference>
<dbReference type="InterPro" id="IPR002347">
    <property type="entry name" value="SDR_fam"/>
</dbReference>
<keyword evidence="2" id="KW-0560">Oxidoreductase</keyword>
<dbReference type="GO" id="GO:0016491">
    <property type="term" value="F:oxidoreductase activity"/>
    <property type="evidence" value="ECO:0007669"/>
    <property type="project" value="UniProtKB-KW"/>
</dbReference>
<dbReference type="PATRIC" id="fig|1297742.4.peg.5060"/>
<sequence length="275" mass="29491">MVRAGMKTQPFKGRVVLITGASGGIGRAAAKAYAAAGADVVLAARRQTELEDAAREVSSLGVRALPVRCDVTVGDDVARLVAEVDAAFGGLDVLVNNAGRGTYGPLEAMSEAQLRQVFELNVVSLWRMTQAALPLLRKRRGAQVVNVSSVLGYRGLPLLGAYCASKAAVNVMTESLRAELASEGIRVLLVSPGFTESDFRENRLNAEGWKQDAIPLKAMSAEEVADAMVRASRRGHRDTVLTLSGRAMVLANRWAPALFDRVARRMAAEMKKKRS</sequence>
<accession>A0A0H4X2M7</accession>
<evidence type="ECO:0000256" key="2">
    <source>
        <dbReference type="ARBA" id="ARBA00023002"/>
    </source>
</evidence>
<dbReference type="InterPro" id="IPR036291">
    <property type="entry name" value="NAD(P)-bd_dom_sf"/>
</dbReference>
<dbReference type="PANTHER" id="PTHR44196:SF1">
    <property type="entry name" value="DEHYDROGENASE_REDUCTASE SDR FAMILY MEMBER 7B"/>
    <property type="match status" value="1"/>
</dbReference>
<evidence type="ECO:0000256" key="3">
    <source>
        <dbReference type="RuleBase" id="RU000363"/>
    </source>
</evidence>
<gene>
    <name evidence="5" type="ORF">A176_005015</name>
</gene>
<dbReference type="PIRSF" id="PIRSF000126">
    <property type="entry name" value="11-beta-HSD1"/>
    <property type="match status" value="1"/>
</dbReference>
<dbReference type="PRINTS" id="PR00081">
    <property type="entry name" value="GDHRDH"/>
</dbReference>
<name>A0A0H4X2M7_9BACT</name>
<proteinExistence type="inferred from homology"/>
<evidence type="ECO:0000313" key="6">
    <source>
        <dbReference type="Proteomes" id="UP000009026"/>
    </source>
</evidence>
<evidence type="ECO:0000259" key="4">
    <source>
        <dbReference type="SMART" id="SM00822"/>
    </source>
</evidence>